<dbReference type="CDD" id="cd05471">
    <property type="entry name" value="pepsin_like"/>
    <property type="match status" value="1"/>
</dbReference>
<dbReference type="GO" id="GO:0004190">
    <property type="term" value="F:aspartic-type endopeptidase activity"/>
    <property type="evidence" value="ECO:0007669"/>
    <property type="project" value="UniProtKB-KW"/>
</dbReference>
<keyword evidence="5" id="KW-0378">Hydrolase</keyword>
<dbReference type="Pfam" id="PF00026">
    <property type="entry name" value="Asp"/>
    <property type="match status" value="1"/>
</dbReference>
<evidence type="ECO:0000256" key="5">
    <source>
        <dbReference type="ARBA" id="ARBA00022801"/>
    </source>
</evidence>
<dbReference type="InterPro" id="IPR033121">
    <property type="entry name" value="PEPTIDASE_A1"/>
</dbReference>
<dbReference type="SUPFAM" id="SSF50630">
    <property type="entry name" value="Acid proteases"/>
    <property type="match status" value="1"/>
</dbReference>
<dbReference type="Proteomes" id="UP001187682">
    <property type="component" value="Unassembled WGS sequence"/>
</dbReference>
<dbReference type="InterPro" id="IPR021109">
    <property type="entry name" value="Peptidase_aspartic_dom_sf"/>
</dbReference>
<reference evidence="10" key="1">
    <citation type="submission" date="2018-03" db="EMBL/GenBank/DDBJ databases">
        <authorList>
            <person name="Guldener U."/>
        </authorList>
    </citation>
    <scope>NUCLEOTIDE SEQUENCE</scope>
</reference>
<evidence type="ECO:0000259" key="9">
    <source>
        <dbReference type="PROSITE" id="PS51767"/>
    </source>
</evidence>
<organism evidence="10 11">
    <name type="scientific">Cephalotrichum gorgonifer</name>
    <dbReference type="NCBI Taxonomy" id="2041049"/>
    <lineage>
        <taxon>Eukaryota</taxon>
        <taxon>Fungi</taxon>
        <taxon>Dikarya</taxon>
        <taxon>Ascomycota</taxon>
        <taxon>Pezizomycotina</taxon>
        <taxon>Sordariomycetes</taxon>
        <taxon>Hypocreomycetidae</taxon>
        <taxon>Microascales</taxon>
        <taxon>Microascaceae</taxon>
        <taxon>Cephalotrichum</taxon>
    </lineage>
</organism>
<keyword evidence="4" id="KW-0064">Aspartyl protease</keyword>
<evidence type="ECO:0000256" key="6">
    <source>
        <dbReference type="ARBA" id="ARBA00023145"/>
    </source>
</evidence>
<dbReference type="InterPro" id="IPR001969">
    <property type="entry name" value="Aspartic_peptidase_AS"/>
</dbReference>
<keyword evidence="3 8" id="KW-0732">Signal</keyword>
<evidence type="ECO:0000256" key="8">
    <source>
        <dbReference type="SAM" id="SignalP"/>
    </source>
</evidence>
<feature type="active site" evidence="7">
    <location>
        <position position="108"/>
    </location>
</feature>
<feature type="domain" description="Peptidase A1" evidence="9">
    <location>
        <begin position="92"/>
        <end position="425"/>
    </location>
</feature>
<feature type="chain" id="PRO_5042052873" description="Peptidase A1 domain-containing protein" evidence="8">
    <location>
        <begin position="22"/>
        <end position="429"/>
    </location>
</feature>
<dbReference type="AlphaFoldDB" id="A0AAE8MW85"/>
<evidence type="ECO:0000313" key="11">
    <source>
        <dbReference type="Proteomes" id="UP001187682"/>
    </source>
</evidence>
<keyword evidence="2" id="KW-0645">Protease</keyword>
<dbReference type="PANTHER" id="PTHR47965:SF12">
    <property type="entry name" value="ASPARTIC PROTEINASE 3-RELATED"/>
    <property type="match status" value="1"/>
</dbReference>
<dbReference type="PANTHER" id="PTHR47965">
    <property type="entry name" value="ASPARTYL PROTEASE-RELATED"/>
    <property type="match status" value="1"/>
</dbReference>
<gene>
    <name evidence="10" type="ORF">DNG_03455</name>
</gene>
<keyword evidence="11" id="KW-1185">Reference proteome</keyword>
<dbReference type="GO" id="GO:0005576">
    <property type="term" value="C:extracellular region"/>
    <property type="evidence" value="ECO:0007669"/>
    <property type="project" value="TreeGrafter"/>
</dbReference>
<evidence type="ECO:0000256" key="1">
    <source>
        <dbReference type="ARBA" id="ARBA00007447"/>
    </source>
</evidence>
<dbReference type="Gene3D" id="2.40.70.10">
    <property type="entry name" value="Acid Proteases"/>
    <property type="match status" value="2"/>
</dbReference>
<comment type="similarity">
    <text evidence="1">Belongs to the peptidase A1 family.</text>
</comment>
<name>A0AAE8MW85_9PEZI</name>
<evidence type="ECO:0000256" key="4">
    <source>
        <dbReference type="ARBA" id="ARBA00022750"/>
    </source>
</evidence>
<protein>
    <recommendedName>
        <fullName evidence="9">Peptidase A1 domain-containing protein</fullName>
    </recommendedName>
</protein>
<dbReference type="GO" id="GO:0009277">
    <property type="term" value="C:fungal-type cell wall"/>
    <property type="evidence" value="ECO:0007669"/>
    <property type="project" value="TreeGrafter"/>
</dbReference>
<evidence type="ECO:0000313" key="10">
    <source>
        <dbReference type="EMBL" id="SPO00707.1"/>
    </source>
</evidence>
<dbReference type="PROSITE" id="PS00141">
    <property type="entry name" value="ASP_PROTEASE"/>
    <property type="match status" value="1"/>
</dbReference>
<dbReference type="PROSITE" id="PS51767">
    <property type="entry name" value="PEPTIDASE_A1"/>
    <property type="match status" value="1"/>
</dbReference>
<evidence type="ECO:0000256" key="3">
    <source>
        <dbReference type="ARBA" id="ARBA00022729"/>
    </source>
</evidence>
<accession>A0AAE8MW85</accession>
<evidence type="ECO:0000256" key="2">
    <source>
        <dbReference type="ARBA" id="ARBA00022670"/>
    </source>
</evidence>
<dbReference type="InterPro" id="IPR034164">
    <property type="entry name" value="Pepsin-like_dom"/>
</dbReference>
<keyword evidence="6" id="KW-0865">Zymogen</keyword>
<evidence type="ECO:0000256" key="7">
    <source>
        <dbReference type="PIRSR" id="PIRSR601461-1"/>
    </source>
</evidence>
<proteinExistence type="inferred from homology"/>
<dbReference type="InterPro" id="IPR001461">
    <property type="entry name" value="Aspartic_peptidase_A1"/>
</dbReference>
<feature type="signal peptide" evidence="8">
    <location>
        <begin position="1"/>
        <end position="21"/>
    </location>
</feature>
<feature type="active site" evidence="7">
    <location>
        <position position="316"/>
    </location>
</feature>
<dbReference type="GO" id="GO:0031505">
    <property type="term" value="P:fungal-type cell wall organization"/>
    <property type="evidence" value="ECO:0007669"/>
    <property type="project" value="TreeGrafter"/>
</dbReference>
<dbReference type="EMBL" id="ONZQ02000004">
    <property type="protein sequence ID" value="SPO00707.1"/>
    <property type="molecule type" value="Genomic_DNA"/>
</dbReference>
<comment type="caution">
    <text evidence="10">The sequence shown here is derived from an EMBL/GenBank/DDBJ whole genome shotgun (WGS) entry which is preliminary data.</text>
</comment>
<sequence length="429" mass="45374">MAVLLTLKGINILMALGLVAALPSSSPREKADLPLAQTRIPARPLVSSDIPGPRHSSGTPRPGINVAVDDPELGPIAGSTGSVFNVDRQVAYAVDVEVQWGSYLLILDTGSSDTWVVTSPFTCYDRVTFDPVPVEECNFGPSFSGERPQQAASDMAFALMYGGNRYITGRMGSVDLSVAGITLEDQLIGFAEAGAWRGDNETSGLFALGPTAYTSASTESGAAEYDGVVDTIVKGGHPPVFALALSRDIERSFITLGGVPDIETGEYASAPLVPDEQGEYLQYFIQLDTIQAHVNGDEEVDSGSGSGSISIQFLLDCGTTVNYFPEDIADAVNAAFDPPSAWDADRRLYFTDCDAVPPPLRYGIGGKSIAAEPSSMVLPMVKRSDGKCATAVSRNTATEYGILGAAFFQGLVVAFDVEAMDVRIAERVD</sequence>
<dbReference type="GO" id="GO:0006508">
    <property type="term" value="P:proteolysis"/>
    <property type="evidence" value="ECO:0007669"/>
    <property type="project" value="UniProtKB-KW"/>
</dbReference>